<evidence type="ECO:0000313" key="2">
    <source>
        <dbReference type="Proteomes" id="UP000553343"/>
    </source>
</evidence>
<sequence length="132" mass="15500">MPHFMKGIFMAQWINYQDAYEVKIHRSNLKNIQEVEITDIGIIIAYGERPSKLGRPILLSIAFMKPHWTIEDADVWFKDHEIQIIPRKHLGKKISIIDWLIEDHSYFILACYRGSPKKPLKHQLSGEFKVVS</sequence>
<dbReference type="RefSeq" id="WP_178365386.1">
    <property type="nucleotide sequence ID" value="NZ_JACADJ010000006.1"/>
</dbReference>
<gene>
    <name evidence="1" type="ORF">HXW94_02780</name>
</gene>
<dbReference type="EMBL" id="JACADJ010000006">
    <property type="protein sequence ID" value="NWH03928.1"/>
    <property type="molecule type" value="Genomic_DNA"/>
</dbReference>
<dbReference type="Proteomes" id="UP000553343">
    <property type="component" value="Unassembled WGS sequence"/>
</dbReference>
<comment type="caution">
    <text evidence="1">The sequence shown here is derived from an EMBL/GenBank/DDBJ whole genome shotgun (WGS) entry which is preliminary data.</text>
</comment>
<protein>
    <submittedName>
        <fullName evidence="1">Uncharacterized protein</fullName>
    </submittedName>
</protein>
<proteinExistence type="predicted"/>
<evidence type="ECO:0000313" key="1">
    <source>
        <dbReference type="EMBL" id="NWH03928.1"/>
    </source>
</evidence>
<dbReference type="AlphaFoldDB" id="A0A850T6F4"/>
<accession>A0A850T6F4</accession>
<reference evidence="1 2" key="1">
    <citation type="submission" date="2020-06" db="EMBL/GenBank/DDBJ databases">
        <title>High-quality draft genome of sulfate reducer Desulfobacter latus type strain AcrS2 isolated from marine sediment.</title>
        <authorList>
            <person name="Hoppe M."/>
            <person name="Larsen C.K."/>
            <person name="Marshall I.P.G."/>
            <person name="Schramm A."/>
            <person name="Marietou A.G."/>
        </authorList>
    </citation>
    <scope>NUCLEOTIDE SEQUENCE [LARGE SCALE GENOMIC DNA]</scope>
    <source>
        <strain evidence="1 2">AcRS2</strain>
    </source>
</reference>
<organism evidence="1 2">
    <name type="scientific">Desulfobacter latus</name>
    <dbReference type="NCBI Taxonomy" id="2292"/>
    <lineage>
        <taxon>Bacteria</taxon>
        <taxon>Pseudomonadati</taxon>
        <taxon>Thermodesulfobacteriota</taxon>
        <taxon>Desulfobacteria</taxon>
        <taxon>Desulfobacterales</taxon>
        <taxon>Desulfobacteraceae</taxon>
        <taxon>Desulfobacter</taxon>
    </lineage>
</organism>
<keyword evidence="2" id="KW-1185">Reference proteome</keyword>
<name>A0A850T6F4_9BACT</name>